<evidence type="ECO:0000256" key="5">
    <source>
        <dbReference type="ARBA" id="ARBA00022989"/>
    </source>
</evidence>
<dbReference type="GO" id="GO:0006465">
    <property type="term" value="P:signal peptide processing"/>
    <property type="evidence" value="ECO:0007669"/>
    <property type="project" value="TreeGrafter"/>
</dbReference>
<dbReference type="EMBL" id="MBPK01000043">
    <property type="protein sequence ID" value="PKT80286.1"/>
    <property type="molecule type" value="Genomic_DNA"/>
</dbReference>
<evidence type="ECO:0000256" key="7">
    <source>
        <dbReference type="SAM" id="Phobius"/>
    </source>
</evidence>
<comment type="similarity">
    <text evidence="2">Belongs to the peptidase A24 family.</text>
</comment>
<evidence type="ECO:0000256" key="4">
    <source>
        <dbReference type="ARBA" id="ARBA00022692"/>
    </source>
</evidence>
<dbReference type="GeneID" id="97290208"/>
<protein>
    <recommendedName>
        <fullName evidence="12">Prepilin peptidase</fullName>
    </recommendedName>
</protein>
<feature type="domain" description="Prepilin peptidase A24 N-terminal" evidence="9">
    <location>
        <begin position="16"/>
        <end position="97"/>
    </location>
</feature>
<dbReference type="Proteomes" id="UP000233350">
    <property type="component" value="Unassembled WGS sequence"/>
</dbReference>
<dbReference type="GO" id="GO:0004190">
    <property type="term" value="F:aspartic-type endopeptidase activity"/>
    <property type="evidence" value="ECO:0007669"/>
    <property type="project" value="InterPro"/>
</dbReference>
<dbReference type="GO" id="GO:0005886">
    <property type="term" value="C:plasma membrane"/>
    <property type="evidence" value="ECO:0007669"/>
    <property type="project" value="UniProtKB-SubCell"/>
</dbReference>
<feature type="transmembrane region" description="Helical" evidence="7">
    <location>
        <begin position="227"/>
        <end position="247"/>
    </location>
</feature>
<evidence type="ECO:0000259" key="8">
    <source>
        <dbReference type="Pfam" id="PF01478"/>
    </source>
</evidence>
<dbReference type="AlphaFoldDB" id="A0A2N3PHY6"/>
<dbReference type="InterPro" id="IPR050882">
    <property type="entry name" value="Prepilin_peptidase/N-MTase"/>
</dbReference>
<evidence type="ECO:0000259" key="9">
    <source>
        <dbReference type="Pfam" id="PF06750"/>
    </source>
</evidence>
<evidence type="ECO:0000256" key="6">
    <source>
        <dbReference type="ARBA" id="ARBA00023136"/>
    </source>
</evidence>
<dbReference type="Pfam" id="PF01478">
    <property type="entry name" value="Peptidase_A24"/>
    <property type="match status" value="1"/>
</dbReference>
<reference evidence="10 11" key="1">
    <citation type="submission" date="2016-07" db="EMBL/GenBank/DDBJ databases">
        <title>Detection of Helicobacter winghamensis from caecal content of red fox (Vulpes vulpes).</title>
        <authorList>
            <person name="Zanoni R.G."/>
            <person name="Florio D."/>
            <person name="Caffara M."/>
            <person name="Renzi M."/>
            <person name="Parisi A."/>
            <person name="Pasquali F."/>
            <person name="Manfreda G."/>
        </authorList>
    </citation>
    <scope>NUCLEOTIDE SEQUENCE [LARGE SCALE GENOMIC DNA]</scope>
    <source>
        <strain evidence="10 11">295_13</strain>
    </source>
</reference>
<keyword evidence="11" id="KW-1185">Reference proteome</keyword>
<dbReference type="PANTHER" id="PTHR30487:SF0">
    <property type="entry name" value="PREPILIN LEADER PEPTIDASE_N-METHYLTRANSFERASE-RELATED"/>
    <property type="match status" value="1"/>
</dbReference>
<evidence type="ECO:0000313" key="10">
    <source>
        <dbReference type="EMBL" id="PKT80286.1"/>
    </source>
</evidence>
<dbReference type="PANTHER" id="PTHR30487">
    <property type="entry name" value="TYPE 4 PREPILIN-LIKE PROTEINS LEADER PEPTIDE-PROCESSING ENZYME"/>
    <property type="match status" value="1"/>
</dbReference>
<dbReference type="OrthoDB" id="9789291at2"/>
<keyword evidence="6 7" id="KW-0472">Membrane</keyword>
<feature type="domain" description="Prepilin type IV endopeptidase peptidase" evidence="8">
    <location>
        <begin position="109"/>
        <end position="216"/>
    </location>
</feature>
<dbReference type="STRING" id="556267.HWAG_00959"/>
<evidence type="ECO:0008006" key="12">
    <source>
        <dbReference type="Google" id="ProtNLM"/>
    </source>
</evidence>
<feature type="transmembrane region" description="Helical" evidence="7">
    <location>
        <begin position="79"/>
        <end position="98"/>
    </location>
</feature>
<keyword evidence="4 7" id="KW-0812">Transmembrane</keyword>
<proteinExistence type="inferred from homology"/>
<comment type="subcellular location">
    <subcellularLocation>
        <location evidence="1">Cell membrane</location>
        <topology evidence="1">Multi-pass membrane protein</topology>
    </subcellularLocation>
</comment>
<dbReference type="RefSeq" id="WP_006802655.1">
    <property type="nucleotide sequence ID" value="NZ_CABKOI010000020.1"/>
</dbReference>
<name>A0A2N3PHY6_9HELI</name>
<dbReference type="InterPro" id="IPR000045">
    <property type="entry name" value="Prepilin_IV_endopep_pep"/>
</dbReference>
<feature type="transmembrane region" description="Helical" evidence="7">
    <location>
        <begin position="7"/>
        <end position="28"/>
    </location>
</feature>
<feature type="transmembrane region" description="Helical" evidence="7">
    <location>
        <begin position="187"/>
        <end position="215"/>
    </location>
</feature>
<feature type="transmembrane region" description="Helical" evidence="7">
    <location>
        <begin position="152"/>
        <end position="175"/>
    </location>
</feature>
<gene>
    <name evidence="10" type="ORF">BCM31_02790</name>
</gene>
<keyword evidence="5 7" id="KW-1133">Transmembrane helix</keyword>
<comment type="caution">
    <text evidence="10">The sequence shown here is derived from an EMBL/GenBank/DDBJ whole genome shotgun (WGS) entry which is preliminary data.</text>
</comment>
<evidence type="ECO:0000256" key="3">
    <source>
        <dbReference type="ARBA" id="ARBA00022475"/>
    </source>
</evidence>
<dbReference type="Gene3D" id="1.20.120.1220">
    <property type="match status" value="1"/>
</dbReference>
<accession>A0A2N3PHY6</accession>
<evidence type="ECO:0000256" key="1">
    <source>
        <dbReference type="ARBA" id="ARBA00004651"/>
    </source>
</evidence>
<feature type="transmembrane region" description="Helical" evidence="7">
    <location>
        <begin position="105"/>
        <end position="125"/>
    </location>
</feature>
<dbReference type="Pfam" id="PF06750">
    <property type="entry name" value="A24_N_bact"/>
    <property type="match status" value="1"/>
</dbReference>
<evidence type="ECO:0000313" key="11">
    <source>
        <dbReference type="Proteomes" id="UP000233350"/>
    </source>
</evidence>
<dbReference type="InterPro" id="IPR010627">
    <property type="entry name" value="Prepilin_pept_A24_N"/>
</dbReference>
<evidence type="ECO:0000256" key="2">
    <source>
        <dbReference type="ARBA" id="ARBA00005801"/>
    </source>
</evidence>
<keyword evidence="3" id="KW-1003">Cell membrane</keyword>
<sequence length="248" mass="28274">MQALSEIIIWFFILAFGASFGAFANVLIHRIPRNLSIFLPNSFCIECNTPLLWRDKIPLFSFFILRAKCRHCQKKIPTFYFLSECFGAVLAFFCYFYFLATPSALALFFFVLLFYVLSVIDTHFLTIPDSLNFLTLAFGLTFGILYFDEPLFVCIVCLSFIGFATLLRLFVSYLAGKETLGEGDLLLFGAIGCMLGVFYGAVAIFLSAFYALVFILALRILRKDKEIMIPFVPFLFLGFLSVFVWQIV</sequence>
<organism evidence="10 11">
    <name type="scientific">Helicobacter winghamensis</name>
    <dbReference type="NCBI Taxonomy" id="157268"/>
    <lineage>
        <taxon>Bacteria</taxon>
        <taxon>Pseudomonadati</taxon>
        <taxon>Campylobacterota</taxon>
        <taxon>Epsilonproteobacteria</taxon>
        <taxon>Campylobacterales</taxon>
        <taxon>Helicobacteraceae</taxon>
        <taxon>Helicobacter</taxon>
    </lineage>
</organism>